<dbReference type="EMBL" id="BPLR01012513">
    <property type="protein sequence ID" value="GIY54401.1"/>
    <property type="molecule type" value="Genomic_DNA"/>
</dbReference>
<dbReference type="Proteomes" id="UP001054945">
    <property type="component" value="Unassembled WGS sequence"/>
</dbReference>
<accession>A0AAV4U9F3</accession>
<proteinExistence type="predicted"/>
<dbReference type="AlphaFoldDB" id="A0AAV4U9F3"/>
<protein>
    <submittedName>
        <fullName evidence="1">Uncharacterized protein</fullName>
    </submittedName>
</protein>
<comment type="caution">
    <text evidence="1">The sequence shown here is derived from an EMBL/GenBank/DDBJ whole genome shotgun (WGS) entry which is preliminary data.</text>
</comment>
<name>A0AAV4U9F3_CAEEX</name>
<keyword evidence="2" id="KW-1185">Reference proteome</keyword>
<sequence length="106" mass="11902">MSSAYLITDFLETNPRVLWTHPESLCCPSQWGEYAISGNMQSSSAEHDVHYLDCQDNILQDEFPEFAQAHSRLSVNQVTVPGVQVSFLAHNYDGTVVSARKATIWL</sequence>
<evidence type="ECO:0000313" key="1">
    <source>
        <dbReference type="EMBL" id="GIY54401.1"/>
    </source>
</evidence>
<evidence type="ECO:0000313" key="2">
    <source>
        <dbReference type="Proteomes" id="UP001054945"/>
    </source>
</evidence>
<gene>
    <name evidence="1" type="ORF">CEXT_422261</name>
</gene>
<organism evidence="1 2">
    <name type="scientific">Caerostris extrusa</name>
    <name type="common">Bark spider</name>
    <name type="synonym">Caerostris bankana</name>
    <dbReference type="NCBI Taxonomy" id="172846"/>
    <lineage>
        <taxon>Eukaryota</taxon>
        <taxon>Metazoa</taxon>
        <taxon>Ecdysozoa</taxon>
        <taxon>Arthropoda</taxon>
        <taxon>Chelicerata</taxon>
        <taxon>Arachnida</taxon>
        <taxon>Araneae</taxon>
        <taxon>Araneomorphae</taxon>
        <taxon>Entelegynae</taxon>
        <taxon>Araneoidea</taxon>
        <taxon>Araneidae</taxon>
        <taxon>Caerostris</taxon>
    </lineage>
</organism>
<reference evidence="1 2" key="1">
    <citation type="submission" date="2021-06" db="EMBL/GenBank/DDBJ databases">
        <title>Caerostris extrusa draft genome.</title>
        <authorList>
            <person name="Kono N."/>
            <person name="Arakawa K."/>
        </authorList>
    </citation>
    <scope>NUCLEOTIDE SEQUENCE [LARGE SCALE GENOMIC DNA]</scope>
</reference>